<dbReference type="InterPro" id="IPR044742">
    <property type="entry name" value="DEAD/DEAH_RhlB"/>
</dbReference>
<feature type="compositionally biased region" description="Gly residues" evidence="7">
    <location>
        <begin position="495"/>
        <end position="504"/>
    </location>
</feature>
<dbReference type="InterPro" id="IPR027417">
    <property type="entry name" value="P-loop_NTPase"/>
</dbReference>
<dbReference type="Pfam" id="PF00270">
    <property type="entry name" value="DEAD"/>
    <property type="match status" value="1"/>
</dbReference>
<dbReference type="SMART" id="SM00487">
    <property type="entry name" value="DEXDc"/>
    <property type="match status" value="1"/>
</dbReference>
<keyword evidence="2 11" id="KW-0378">Hydrolase</keyword>
<dbReference type="CDD" id="cd18787">
    <property type="entry name" value="SF2_C_DEAD"/>
    <property type="match status" value="1"/>
</dbReference>
<keyword evidence="1" id="KW-0547">Nucleotide-binding</keyword>
<feature type="domain" description="DEAD-box RNA helicase Q" evidence="10">
    <location>
        <begin position="74"/>
        <end position="102"/>
    </location>
</feature>
<dbReference type="SMART" id="SM00490">
    <property type="entry name" value="HELICc"/>
    <property type="match status" value="1"/>
</dbReference>
<dbReference type="SUPFAM" id="SSF52540">
    <property type="entry name" value="P-loop containing nucleoside triphosphate hydrolases"/>
    <property type="match status" value="1"/>
</dbReference>
<feature type="compositionally biased region" description="Low complexity" evidence="7">
    <location>
        <begin position="26"/>
        <end position="58"/>
    </location>
</feature>
<dbReference type="InterPro" id="IPR014001">
    <property type="entry name" value="Helicase_ATP-bd"/>
</dbReference>
<feature type="compositionally biased region" description="Low complexity" evidence="7">
    <location>
        <begin position="482"/>
        <end position="494"/>
    </location>
</feature>
<evidence type="ECO:0000256" key="7">
    <source>
        <dbReference type="SAM" id="MobiDB-lite"/>
    </source>
</evidence>
<gene>
    <name evidence="11" type="ORF">ACFFVI_00545</name>
</gene>
<dbReference type="GO" id="GO:0004386">
    <property type="term" value="F:helicase activity"/>
    <property type="evidence" value="ECO:0007669"/>
    <property type="project" value="UniProtKB-KW"/>
</dbReference>
<feature type="domain" description="Helicase ATP-binding" evidence="8">
    <location>
        <begin position="105"/>
        <end position="280"/>
    </location>
</feature>
<dbReference type="PROSITE" id="PS51195">
    <property type="entry name" value="Q_MOTIF"/>
    <property type="match status" value="1"/>
</dbReference>
<comment type="caution">
    <text evidence="11">The sequence shown here is derived from an EMBL/GenBank/DDBJ whole genome shotgun (WGS) entry which is preliminary data.</text>
</comment>
<evidence type="ECO:0000259" key="8">
    <source>
        <dbReference type="PROSITE" id="PS51192"/>
    </source>
</evidence>
<comment type="similarity">
    <text evidence="5">Belongs to the DEAD box helicase family.</text>
</comment>
<dbReference type="RefSeq" id="WP_380136309.1">
    <property type="nucleotide sequence ID" value="NZ_JBHLUI010000006.1"/>
</dbReference>
<evidence type="ECO:0000259" key="10">
    <source>
        <dbReference type="PROSITE" id="PS51195"/>
    </source>
</evidence>
<keyword evidence="4" id="KW-0067">ATP-binding</keyword>
<accession>A0ABV5LMY6</accession>
<feature type="region of interest" description="Disordered" evidence="7">
    <location>
        <begin position="1"/>
        <end position="66"/>
    </location>
</feature>
<dbReference type="GO" id="GO:0016787">
    <property type="term" value="F:hydrolase activity"/>
    <property type="evidence" value="ECO:0007669"/>
    <property type="project" value="UniProtKB-KW"/>
</dbReference>
<feature type="region of interest" description="Disordered" evidence="7">
    <location>
        <begin position="458"/>
        <end position="529"/>
    </location>
</feature>
<dbReference type="Pfam" id="PF00271">
    <property type="entry name" value="Helicase_C"/>
    <property type="match status" value="1"/>
</dbReference>
<dbReference type="InterPro" id="IPR001650">
    <property type="entry name" value="Helicase_C-like"/>
</dbReference>
<proteinExistence type="inferred from homology"/>
<feature type="domain" description="Helicase C-terminal" evidence="9">
    <location>
        <begin position="291"/>
        <end position="457"/>
    </location>
</feature>
<evidence type="ECO:0000256" key="4">
    <source>
        <dbReference type="ARBA" id="ARBA00022840"/>
    </source>
</evidence>
<evidence type="ECO:0000313" key="11">
    <source>
        <dbReference type="EMBL" id="MFB9375446.1"/>
    </source>
</evidence>
<feature type="short sequence motif" description="Q motif" evidence="6">
    <location>
        <begin position="74"/>
        <end position="102"/>
    </location>
</feature>
<dbReference type="EC" id="3.6.4.-" evidence="11"/>
<evidence type="ECO:0000256" key="1">
    <source>
        <dbReference type="ARBA" id="ARBA00022741"/>
    </source>
</evidence>
<dbReference type="Proteomes" id="UP001589748">
    <property type="component" value="Unassembled WGS sequence"/>
</dbReference>
<evidence type="ECO:0000256" key="5">
    <source>
        <dbReference type="ARBA" id="ARBA00038437"/>
    </source>
</evidence>
<evidence type="ECO:0000256" key="6">
    <source>
        <dbReference type="PROSITE-ProRule" id="PRU00552"/>
    </source>
</evidence>
<name>A0ABV5LMY6_9ACTN</name>
<dbReference type="InterPro" id="IPR011545">
    <property type="entry name" value="DEAD/DEAH_box_helicase_dom"/>
</dbReference>
<evidence type="ECO:0000313" key="12">
    <source>
        <dbReference type="Proteomes" id="UP001589748"/>
    </source>
</evidence>
<dbReference type="EMBL" id="JBHMDM010000001">
    <property type="protein sequence ID" value="MFB9375446.1"/>
    <property type="molecule type" value="Genomic_DNA"/>
</dbReference>
<evidence type="ECO:0000256" key="2">
    <source>
        <dbReference type="ARBA" id="ARBA00022801"/>
    </source>
</evidence>
<evidence type="ECO:0000259" key="9">
    <source>
        <dbReference type="PROSITE" id="PS51194"/>
    </source>
</evidence>
<dbReference type="PANTHER" id="PTHR47959:SF13">
    <property type="entry name" value="ATP-DEPENDENT RNA HELICASE RHLE"/>
    <property type="match status" value="1"/>
</dbReference>
<dbReference type="Gene3D" id="3.40.50.300">
    <property type="entry name" value="P-loop containing nucleotide triphosphate hydrolases"/>
    <property type="match status" value="2"/>
</dbReference>
<organism evidence="11 12">
    <name type="scientific">Kineococcus gynurae</name>
    <dbReference type="NCBI Taxonomy" id="452979"/>
    <lineage>
        <taxon>Bacteria</taxon>
        <taxon>Bacillati</taxon>
        <taxon>Actinomycetota</taxon>
        <taxon>Actinomycetes</taxon>
        <taxon>Kineosporiales</taxon>
        <taxon>Kineosporiaceae</taxon>
        <taxon>Kineococcus</taxon>
    </lineage>
</organism>
<feature type="compositionally biased region" description="Gly residues" evidence="7">
    <location>
        <begin position="513"/>
        <end position="529"/>
    </location>
</feature>
<sequence>MTSTPEFRAPSTPRDGSAAPRRRRATAAAGPANPAPRGGSVPGQRTAPRPARSEAPAPVLDGPAAGVEPVADGRTFAQLGVPAPLVSVLAAQGAVHPFPIQAATLPDSLAGRDVLGRGRTGSGKTIAFALPLVSRLAASGTARRSTRPRALVLVPTRELATQVAATVTPLAAELGLRTTVVFGGVGQNPQVNALRDGVDILVACPGRLEDLIRQGFCRLDAVEVTVLDEADHMADLGFLPGVKRLLDQTPAGTQRLLFSATLDNGIDVLVKRYLRSPVTHSVDPAVAAVPSIEHHVLEVDADGKGSLVRELASGTGRRVLFTRTKHGAKKLAKQLTAAGVPAVDLHGNLSQNARERNLGAFSDGSVRVLVATDIAARGIHVDDVTIVVHVDPPTEHKAYLHRSGRTARAGAEGIVVTVATPDQRGDVRTLARQAGISPRWTAVTARHELVDSLTGPRAAWVDPATSPVPTAPPQPQPKRAARPAAGPAPARGGARPSGGAGQTGGARRRGGRGRGGSAGGAGRPGAARG</sequence>
<protein>
    <submittedName>
        <fullName evidence="11">DEAD/DEAH box helicase</fullName>
        <ecNumber evidence="11">3.6.4.-</ecNumber>
    </submittedName>
</protein>
<evidence type="ECO:0000256" key="3">
    <source>
        <dbReference type="ARBA" id="ARBA00022806"/>
    </source>
</evidence>
<dbReference type="PROSITE" id="PS51194">
    <property type="entry name" value="HELICASE_CTER"/>
    <property type="match status" value="1"/>
</dbReference>
<dbReference type="InterPro" id="IPR050079">
    <property type="entry name" value="DEAD_box_RNA_helicase"/>
</dbReference>
<dbReference type="PROSITE" id="PS51192">
    <property type="entry name" value="HELICASE_ATP_BIND_1"/>
    <property type="match status" value="1"/>
</dbReference>
<reference evidence="11 12" key="1">
    <citation type="submission" date="2024-09" db="EMBL/GenBank/DDBJ databases">
        <authorList>
            <person name="Sun Q."/>
            <person name="Mori K."/>
        </authorList>
    </citation>
    <scope>NUCLEOTIDE SEQUENCE [LARGE SCALE GENOMIC DNA]</scope>
    <source>
        <strain evidence="11 12">TISTR 1856</strain>
    </source>
</reference>
<keyword evidence="12" id="KW-1185">Reference proteome</keyword>
<keyword evidence="3 11" id="KW-0347">Helicase</keyword>
<dbReference type="PANTHER" id="PTHR47959">
    <property type="entry name" value="ATP-DEPENDENT RNA HELICASE RHLE-RELATED"/>
    <property type="match status" value="1"/>
</dbReference>
<dbReference type="InterPro" id="IPR014014">
    <property type="entry name" value="RNA_helicase_DEAD_Q_motif"/>
</dbReference>
<dbReference type="CDD" id="cd00268">
    <property type="entry name" value="DEADc"/>
    <property type="match status" value="1"/>
</dbReference>